<keyword evidence="1" id="KW-0472">Membrane</keyword>
<evidence type="ECO:0008006" key="4">
    <source>
        <dbReference type="Google" id="ProtNLM"/>
    </source>
</evidence>
<comment type="caution">
    <text evidence="2">The sequence shown here is derived from an EMBL/GenBank/DDBJ whole genome shotgun (WGS) entry which is preliminary data.</text>
</comment>
<organism evidence="2 3">
    <name type="scientific">Candidatus Dojkabacteria bacterium</name>
    <dbReference type="NCBI Taxonomy" id="2099670"/>
    <lineage>
        <taxon>Bacteria</taxon>
        <taxon>Candidatus Dojkabacteria</taxon>
    </lineage>
</organism>
<evidence type="ECO:0000313" key="3">
    <source>
        <dbReference type="Proteomes" id="UP000545876"/>
    </source>
</evidence>
<dbReference type="EMBL" id="JAAZBX010000020">
    <property type="protein sequence ID" value="NLD25707.1"/>
    <property type="molecule type" value="Genomic_DNA"/>
</dbReference>
<feature type="transmembrane region" description="Helical" evidence="1">
    <location>
        <begin position="39"/>
        <end position="56"/>
    </location>
</feature>
<feature type="transmembrane region" description="Helical" evidence="1">
    <location>
        <begin position="6"/>
        <end position="27"/>
    </location>
</feature>
<dbReference type="Proteomes" id="UP000545876">
    <property type="component" value="Unassembled WGS sequence"/>
</dbReference>
<proteinExistence type="predicted"/>
<protein>
    <recommendedName>
        <fullName evidence="4">Glycosyltransferase RgtA/B/C/D-like domain-containing protein</fullName>
    </recommendedName>
</protein>
<keyword evidence="1" id="KW-1133">Transmembrane helix</keyword>
<evidence type="ECO:0000313" key="2">
    <source>
        <dbReference type="EMBL" id="NLD25707.1"/>
    </source>
</evidence>
<keyword evidence="1" id="KW-0812">Transmembrane</keyword>
<name>A0A847CZX2_9BACT</name>
<feature type="transmembrane region" description="Helical" evidence="1">
    <location>
        <begin position="68"/>
        <end position="87"/>
    </location>
</feature>
<gene>
    <name evidence="2" type="ORF">GX656_03685</name>
</gene>
<dbReference type="AlphaFoldDB" id="A0A847CZX2"/>
<reference evidence="2 3" key="1">
    <citation type="journal article" date="2020" name="Biotechnol. Biofuels">
        <title>New insights from the biogas microbiome by comprehensive genome-resolved metagenomics of nearly 1600 species originating from multiple anaerobic digesters.</title>
        <authorList>
            <person name="Campanaro S."/>
            <person name="Treu L."/>
            <person name="Rodriguez-R L.M."/>
            <person name="Kovalovszki A."/>
            <person name="Ziels R.M."/>
            <person name="Maus I."/>
            <person name="Zhu X."/>
            <person name="Kougias P.G."/>
            <person name="Basile A."/>
            <person name="Luo G."/>
            <person name="Schluter A."/>
            <person name="Konstantinidis K.T."/>
            <person name="Angelidaki I."/>
        </authorList>
    </citation>
    <scope>NUCLEOTIDE SEQUENCE [LARGE SCALE GENOMIC DNA]</scope>
    <source>
        <strain evidence="2">AS06rmzACSIP_65</strain>
    </source>
</reference>
<feature type="non-terminal residue" evidence="2">
    <location>
        <position position="281"/>
    </location>
</feature>
<evidence type="ECO:0000256" key="1">
    <source>
        <dbReference type="SAM" id="Phobius"/>
    </source>
</evidence>
<feature type="transmembrane region" description="Helical" evidence="1">
    <location>
        <begin position="209"/>
        <end position="231"/>
    </location>
</feature>
<feature type="transmembrane region" description="Helical" evidence="1">
    <location>
        <begin position="99"/>
        <end position="117"/>
    </location>
</feature>
<accession>A0A847CZX2</accession>
<sequence length="281" mass="31750">MSWVELRIVLTIFIMLIVPGWAILSVTNLWRRFEAIERWILAVGLSIAFYPCLYYLTRALIPSLRLGLNKLIILLVLFFALTVWLLRKNWREQFKLGKITGPFLFILALTLLTRIWLAHNYPYPAWTDSLHHILITDLVATTGKLPFNLQPYAPTTLDQYHLGLYALTGSLQVLAEIPAHQALIWMSQAINGLCGLGVFLFLYKKVSPLAALAGLAVVGLFSFQPALYFSWGRFTQSSSQTILLIAAFATWEAIRAWKDDWNESRILTLALTGISALLIAG</sequence>
<feature type="transmembrane region" description="Helical" evidence="1">
    <location>
        <begin position="182"/>
        <end position="202"/>
    </location>
</feature>